<dbReference type="InterPro" id="IPR002035">
    <property type="entry name" value="VWF_A"/>
</dbReference>
<dbReference type="SUPFAM" id="SSF53300">
    <property type="entry name" value="vWA-like"/>
    <property type="match status" value="1"/>
</dbReference>
<dbReference type="PRINTS" id="PR00453">
    <property type="entry name" value="VWFADOMAIN"/>
</dbReference>
<evidence type="ECO:0000313" key="3">
    <source>
        <dbReference type="EMBL" id="CAJ0966065.1"/>
    </source>
</evidence>
<dbReference type="SMART" id="SM00327">
    <property type="entry name" value="VWA"/>
    <property type="match status" value="1"/>
</dbReference>
<proteinExistence type="predicted"/>
<dbReference type="Proteomes" id="UP001176940">
    <property type="component" value="Unassembled WGS sequence"/>
</dbReference>
<dbReference type="EMBL" id="CAUEEQ010071669">
    <property type="protein sequence ID" value="CAJ0966065.1"/>
    <property type="molecule type" value="Genomic_DNA"/>
</dbReference>
<evidence type="ECO:0000256" key="1">
    <source>
        <dbReference type="PROSITE-ProRule" id="PRU00803"/>
    </source>
</evidence>
<sequence length="487" mass="54788">MCQDRLQSKETQLPRPMSQLTEALFHKDCRKTALTGGGQYRSVICQFAQHSDRSPICLRAVQRYQVPALSRHLACSPLWSHECGSSYYTTGMCYRVGANFRFSRIVAPAVQKCPTFMDIVIVLDGSNSIYPWEEVQGFLISILQKFYIAPGQIQVGVLQYGEKVVHEFYLKDHRSVNAVVEAAKRIEQRGGEETRTALGIEKACLPTWWKKGSQKSYDRHYRWRISRQPRSKRVIERSERDNITRYAVAVLGYYNRRKINPEAFLNEIKFIASDPDDKHFFNVTDEAALKDIVDALGERIFSLEGALLEEIVFQKLAVGLGVELHSILNPKRSHKFIFDTSPYQYPTSTLLAYEVAVKGKHCALLASQEHKLTAKLIAVSGYATCNLLTGEAGTNKNETSFGLEMSQAGFSSHVVEDGILLGAVGAYDWSGAVLKETSSGKMIPRRESYLEEFPDELKNHGAYLGNPGGCKVHIVTIDMFALKSEYS</sequence>
<dbReference type="InterPro" id="IPR050525">
    <property type="entry name" value="ECM_Assembly_Org"/>
</dbReference>
<reference evidence="3" key="1">
    <citation type="submission" date="2023-07" db="EMBL/GenBank/DDBJ databases">
        <authorList>
            <person name="Stuckert A."/>
        </authorList>
    </citation>
    <scope>NUCLEOTIDE SEQUENCE</scope>
</reference>
<evidence type="ECO:0000259" key="2">
    <source>
        <dbReference type="PROSITE" id="PS50234"/>
    </source>
</evidence>
<dbReference type="SUPFAM" id="SSF69318">
    <property type="entry name" value="Integrin alpha N-terminal domain"/>
    <property type="match status" value="1"/>
</dbReference>
<dbReference type="Gene3D" id="3.40.50.410">
    <property type="entry name" value="von Willebrand factor, type A domain"/>
    <property type="match status" value="1"/>
</dbReference>
<dbReference type="PANTHER" id="PTHR24020:SF35">
    <property type="entry name" value="MATRILIN-2"/>
    <property type="match status" value="1"/>
</dbReference>
<accession>A0ABN9MH62</accession>
<organism evidence="3 4">
    <name type="scientific">Ranitomeya imitator</name>
    <name type="common">mimic poison frog</name>
    <dbReference type="NCBI Taxonomy" id="111125"/>
    <lineage>
        <taxon>Eukaryota</taxon>
        <taxon>Metazoa</taxon>
        <taxon>Chordata</taxon>
        <taxon>Craniata</taxon>
        <taxon>Vertebrata</taxon>
        <taxon>Euteleostomi</taxon>
        <taxon>Amphibia</taxon>
        <taxon>Batrachia</taxon>
        <taxon>Anura</taxon>
        <taxon>Neobatrachia</taxon>
        <taxon>Hyloidea</taxon>
        <taxon>Dendrobatidae</taxon>
        <taxon>Dendrobatinae</taxon>
        <taxon>Ranitomeya</taxon>
    </lineage>
</organism>
<dbReference type="InterPro" id="IPR036465">
    <property type="entry name" value="vWFA_dom_sf"/>
</dbReference>
<keyword evidence="4" id="KW-1185">Reference proteome</keyword>
<name>A0ABN9MH62_9NEOB</name>
<dbReference type="InterPro" id="IPR013519">
    <property type="entry name" value="Int_alpha_beta-p"/>
</dbReference>
<dbReference type="PROSITE" id="PS50234">
    <property type="entry name" value="VWFA"/>
    <property type="match status" value="1"/>
</dbReference>
<protein>
    <recommendedName>
        <fullName evidence="2">VWFA domain-containing protein</fullName>
    </recommendedName>
</protein>
<dbReference type="Gene3D" id="2.130.10.130">
    <property type="entry name" value="Integrin alpha, N-terminal"/>
    <property type="match status" value="1"/>
</dbReference>
<dbReference type="Pfam" id="PF00092">
    <property type="entry name" value="VWA"/>
    <property type="match status" value="1"/>
</dbReference>
<comment type="caution">
    <text evidence="3">The sequence shown here is derived from an EMBL/GenBank/DDBJ whole genome shotgun (WGS) entry which is preliminary data.</text>
</comment>
<gene>
    <name evidence="3" type="ORF">RIMI_LOCUS20903461</name>
</gene>
<dbReference type="PANTHER" id="PTHR24020">
    <property type="entry name" value="COLLAGEN ALPHA"/>
    <property type="match status" value="1"/>
</dbReference>
<dbReference type="InterPro" id="IPR028994">
    <property type="entry name" value="Integrin_alpha_N"/>
</dbReference>
<evidence type="ECO:0000313" key="4">
    <source>
        <dbReference type="Proteomes" id="UP001176940"/>
    </source>
</evidence>
<dbReference type="PROSITE" id="PS51470">
    <property type="entry name" value="FG_GAP"/>
    <property type="match status" value="1"/>
</dbReference>
<feature type="repeat" description="FG-GAP" evidence="1">
    <location>
        <begin position="394"/>
        <end position="445"/>
    </location>
</feature>
<feature type="domain" description="VWFA" evidence="2">
    <location>
        <begin position="118"/>
        <end position="296"/>
    </location>
</feature>